<proteinExistence type="predicted"/>
<reference evidence="1 2" key="1">
    <citation type="submission" date="2024-06" db="EMBL/GenBank/DDBJ databases">
        <title>Complete genome of Phlyctema vagabunda strain 19-DSS-EL-015.</title>
        <authorList>
            <person name="Fiorenzani C."/>
        </authorList>
    </citation>
    <scope>NUCLEOTIDE SEQUENCE [LARGE SCALE GENOMIC DNA]</scope>
    <source>
        <strain evidence="1 2">19-DSS-EL-015</strain>
    </source>
</reference>
<sequence>MVMLTDEGELAAATVMTKGQRGFNTVKRYHRRKDGDASNCFDIYARHALMKGKWRSL</sequence>
<evidence type="ECO:0000313" key="2">
    <source>
        <dbReference type="Proteomes" id="UP001629113"/>
    </source>
</evidence>
<protein>
    <submittedName>
        <fullName evidence="1">Uncharacterized protein</fullName>
    </submittedName>
</protein>
<dbReference type="Proteomes" id="UP001629113">
    <property type="component" value="Unassembled WGS sequence"/>
</dbReference>
<name>A0ABR4PAR7_9HELO</name>
<organism evidence="1 2">
    <name type="scientific">Phlyctema vagabunda</name>
    <dbReference type="NCBI Taxonomy" id="108571"/>
    <lineage>
        <taxon>Eukaryota</taxon>
        <taxon>Fungi</taxon>
        <taxon>Dikarya</taxon>
        <taxon>Ascomycota</taxon>
        <taxon>Pezizomycotina</taxon>
        <taxon>Leotiomycetes</taxon>
        <taxon>Helotiales</taxon>
        <taxon>Dermateaceae</taxon>
        <taxon>Phlyctema</taxon>
    </lineage>
</organism>
<dbReference type="EMBL" id="JBFCZG010000007">
    <property type="protein sequence ID" value="KAL3420380.1"/>
    <property type="molecule type" value="Genomic_DNA"/>
</dbReference>
<keyword evidence="2" id="KW-1185">Reference proteome</keyword>
<accession>A0ABR4PAR7</accession>
<evidence type="ECO:0000313" key="1">
    <source>
        <dbReference type="EMBL" id="KAL3420380.1"/>
    </source>
</evidence>
<gene>
    <name evidence="1" type="ORF">PVAG01_08879</name>
</gene>
<comment type="caution">
    <text evidence="1">The sequence shown here is derived from an EMBL/GenBank/DDBJ whole genome shotgun (WGS) entry which is preliminary data.</text>
</comment>